<dbReference type="PANTHER" id="PTHR43394">
    <property type="entry name" value="ATP-DEPENDENT PERMEASE MDL1, MITOCHONDRIAL"/>
    <property type="match status" value="1"/>
</dbReference>
<sequence length="89" mass="9165">MPAPARAQLVEPDILILDEATASLDLGTEAKVAAAIDVLTAGRTTIVVAHRPATAADSDLIVVLGDGRLPEAGTHRAARPRGRGLPRPV</sequence>
<dbReference type="InterPro" id="IPR039421">
    <property type="entry name" value="Type_1_exporter"/>
</dbReference>
<dbReference type="EMBL" id="JBFAIH010000004">
    <property type="protein sequence ID" value="MEV0363143.1"/>
    <property type="molecule type" value="Genomic_DNA"/>
</dbReference>
<keyword evidence="2" id="KW-1185">Reference proteome</keyword>
<dbReference type="RefSeq" id="WP_357976812.1">
    <property type="nucleotide sequence ID" value="NZ_JBFAIH010000004.1"/>
</dbReference>
<gene>
    <name evidence="1" type="ORF">AB0H72_10625</name>
</gene>
<evidence type="ECO:0008006" key="3">
    <source>
        <dbReference type="Google" id="ProtNLM"/>
    </source>
</evidence>
<organism evidence="1 2">
    <name type="scientific">Nocardia fusca</name>
    <dbReference type="NCBI Taxonomy" id="941183"/>
    <lineage>
        <taxon>Bacteria</taxon>
        <taxon>Bacillati</taxon>
        <taxon>Actinomycetota</taxon>
        <taxon>Actinomycetes</taxon>
        <taxon>Mycobacteriales</taxon>
        <taxon>Nocardiaceae</taxon>
        <taxon>Nocardia</taxon>
    </lineage>
</organism>
<dbReference type="SUPFAM" id="SSF52540">
    <property type="entry name" value="P-loop containing nucleoside triphosphate hydrolases"/>
    <property type="match status" value="1"/>
</dbReference>
<dbReference type="PANTHER" id="PTHR43394:SF1">
    <property type="entry name" value="ATP-BINDING CASSETTE SUB-FAMILY B MEMBER 10, MITOCHONDRIAL"/>
    <property type="match status" value="1"/>
</dbReference>
<dbReference type="Gene3D" id="3.40.50.300">
    <property type="entry name" value="P-loop containing nucleotide triphosphate hydrolases"/>
    <property type="match status" value="1"/>
</dbReference>
<evidence type="ECO:0000313" key="2">
    <source>
        <dbReference type="Proteomes" id="UP001551658"/>
    </source>
</evidence>
<evidence type="ECO:0000313" key="1">
    <source>
        <dbReference type="EMBL" id="MEV0363143.1"/>
    </source>
</evidence>
<protein>
    <recommendedName>
        <fullName evidence="3">ABC transporter family protein</fullName>
    </recommendedName>
</protein>
<dbReference type="Proteomes" id="UP001551658">
    <property type="component" value="Unassembled WGS sequence"/>
</dbReference>
<name>A0ABV3F678_9NOCA</name>
<dbReference type="InterPro" id="IPR027417">
    <property type="entry name" value="P-loop_NTPase"/>
</dbReference>
<proteinExistence type="predicted"/>
<reference evidence="1 2" key="1">
    <citation type="submission" date="2024-06" db="EMBL/GenBank/DDBJ databases">
        <title>The Natural Products Discovery Center: Release of the First 8490 Sequenced Strains for Exploring Actinobacteria Biosynthetic Diversity.</title>
        <authorList>
            <person name="Kalkreuter E."/>
            <person name="Kautsar S.A."/>
            <person name="Yang D."/>
            <person name="Bader C.D."/>
            <person name="Teijaro C.N."/>
            <person name="Fluegel L."/>
            <person name="Davis C.M."/>
            <person name="Simpson J.R."/>
            <person name="Lauterbach L."/>
            <person name="Steele A.D."/>
            <person name="Gui C."/>
            <person name="Meng S."/>
            <person name="Li G."/>
            <person name="Viehrig K."/>
            <person name="Ye F."/>
            <person name="Su P."/>
            <person name="Kiefer A.F."/>
            <person name="Nichols A."/>
            <person name="Cepeda A.J."/>
            <person name="Yan W."/>
            <person name="Fan B."/>
            <person name="Jiang Y."/>
            <person name="Adhikari A."/>
            <person name="Zheng C.-J."/>
            <person name="Schuster L."/>
            <person name="Cowan T.M."/>
            <person name="Smanski M.J."/>
            <person name="Chevrette M.G."/>
            <person name="De Carvalho L.P.S."/>
            <person name="Shen B."/>
        </authorList>
    </citation>
    <scope>NUCLEOTIDE SEQUENCE [LARGE SCALE GENOMIC DNA]</scope>
    <source>
        <strain evidence="1 2">NPDC050671</strain>
    </source>
</reference>
<comment type="caution">
    <text evidence="1">The sequence shown here is derived from an EMBL/GenBank/DDBJ whole genome shotgun (WGS) entry which is preliminary data.</text>
</comment>
<accession>A0ABV3F678</accession>